<name>A0A7Y8Y266_9FLAO</name>
<keyword evidence="1" id="KW-1133">Transmembrane helix</keyword>
<keyword evidence="3" id="KW-1185">Reference proteome</keyword>
<comment type="caution">
    <text evidence="2">The sequence shown here is derived from an EMBL/GenBank/DDBJ whole genome shotgun (WGS) entry which is preliminary data.</text>
</comment>
<gene>
    <name evidence="2" type="ORF">HZF10_08825</name>
</gene>
<evidence type="ECO:0000256" key="1">
    <source>
        <dbReference type="SAM" id="Phobius"/>
    </source>
</evidence>
<proteinExistence type="predicted"/>
<feature type="transmembrane region" description="Helical" evidence="1">
    <location>
        <begin position="91"/>
        <end position="110"/>
    </location>
</feature>
<protein>
    <submittedName>
        <fullName evidence="2">Uncharacterized protein</fullName>
    </submittedName>
</protein>
<keyword evidence="1" id="KW-0472">Membrane</keyword>
<dbReference type="Proteomes" id="UP000535020">
    <property type="component" value="Unassembled WGS sequence"/>
</dbReference>
<accession>A0A7Y8Y266</accession>
<feature type="transmembrane region" description="Helical" evidence="1">
    <location>
        <begin position="65"/>
        <end position="85"/>
    </location>
</feature>
<feature type="transmembrane region" description="Helical" evidence="1">
    <location>
        <begin position="35"/>
        <end position="53"/>
    </location>
</feature>
<dbReference type="EMBL" id="JACBJI010000003">
    <property type="protein sequence ID" value="NYA71020.1"/>
    <property type="molecule type" value="Genomic_DNA"/>
</dbReference>
<dbReference type="AlphaFoldDB" id="A0A7Y8Y266"/>
<evidence type="ECO:0000313" key="3">
    <source>
        <dbReference type="Proteomes" id="UP000535020"/>
    </source>
</evidence>
<keyword evidence="1" id="KW-0812">Transmembrane</keyword>
<evidence type="ECO:0000313" key="2">
    <source>
        <dbReference type="EMBL" id="NYA71020.1"/>
    </source>
</evidence>
<reference evidence="2 3" key="1">
    <citation type="submission" date="2020-07" db="EMBL/GenBank/DDBJ databases">
        <authorList>
            <person name="Sun Q."/>
        </authorList>
    </citation>
    <scope>NUCLEOTIDE SEQUENCE [LARGE SCALE GENOMIC DNA]</scope>
    <source>
        <strain evidence="2 3">MAH-1</strain>
    </source>
</reference>
<feature type="transmembrane region" description="Helical" evidence="1">
    <location>
        <begin position="12"/>
        <end position="29"/>
    </location>
</feature>
<dbReference type="RefSeq" id="WP_176005828.1">
    <property type="nucleotide sequence ID" value="NZ_JABWMI010000010.1"/>
</dbReference>
<sequence>MKVINSHAHGSMDYAIVAFLFLSPSYFNLPETTSVFTYIFGSVHLLLTALTDFRLGLLRRIPFRVHGLIELAEVFVLFGIAYYLGGFEGRLPQYFYSSLGISILLIWMLTDYTGTKTRGF</sequence>
<organism evidence="2 3">
    <name type="scientific">Flavobacterium agri</name>
    <dbReference type="NCBI Taxonomy" id="2743471"/>
    <lineage>
        <taxon>Bacteria</taxon>
        <taxon>Pseudomonadati</taxon>
        <taxon>Bacteroidota</taxon>
        <taxon>Flavobacteriia</taxon>
        <taxon>Flavobacteriales</taxon>
        <taxon>Flavobacteriaceae</taxon>
        <taxon>Flavobacterium</taxon>
    </lineage>
</organism>